<keyword evidence="4" id="KW-1185">Reference proteome</keyword>
<dbReference type="EMBL" id="JAVRFD010000041">
    <property type="protein sequence ID" value="MDT0550067.1"/>
    <property type="molecule type" value="Genomic_DNA"/>
</dbReference>
<evidence type="ECO:0000256" key="1">
    <source>
        <dbReference type="SAM" id="MobiDB-lite"/>
    </source>
</evidence>
<dbReference type="Proteomes" id="UP001180754">
    <property type="component" value="Unassembled WGS sequence"/>
</dbReference>
<dbReference type="Pfam" id="PF03756">
    <property type="entry name" value="AfsA"/>
    <property type="match status" value="2"/>
</dbReference>
<feature type="compositionally biased region" description="Basic and acidic residues" evidence="1">
    <location>
        <begin position="196"/>
        <end position="209"/>
    </location>
</feature>
<accession>A0ABU2XX64</accession>
<feature type="domain" description="A-factor biosynthesis hotdog" evidence="2">
    <location>
        <begin position="46"/>
        <end position="184"/>
    </location>
</feature>
<feature type="domain" description="A-factor biosynthesis hotdog" evidence="2">
    <location>
        <begin position="243"/>
        <end position="272"/>
    </location>
</feature>
<dbReference type="RefSeq" id="WP_311730643.1">
    <property type="nucleotide sequence ID" value="NZ_JAVRFD010000041.1"/>
</dbReference>
<evidence type="ECO:0000313" key="4">
    <source>
        <dbReference type="Proteomes" id="UP001180754"/>
    </source>
</evidence>
<dbReference type="InterPro" id="IPR005509">
    <property type="entry name" value="AfsA_hotdog_dom"/>
</dbReference>
<sequence length="326" mass="35745">MAIIGEARGFPEPPEPEKRPQRAQPPEPWELAVPRLSWSRTVAREAVHRTSVAEVLLTDVRALGGDRFVAAVQWPRSHPTFPHGPDGRHHPLMVAETLRQLGIYLPSRHFTTAAGAHFVIKDLSFALDPSAEPRVDHGATDVVCRAAVADVRTTPCGRFVSGLRLDIRLLTDGVPFARAGGTARFLAPEAYETARRAAPEPAARPRSEVLARPSPRSVAVPAERDVMVVREGGALRLDPADLRHPFFFDHWSDHVPGLVLLEAARQAASLATGGVLTRPFGCRLRALRFTEFAPPARVECVPHGRTCVFRLRQAGEWTAVGALRYV</sequence>
<proteinExistence type="predicted"/>
<comment type="caution">
    <text evidence="3">The sequence shown here is derived from an EMBL/GenBank/DDBJ whole genome shotgun (WGS) entry which is preliminary data.</text>
</comment>
<gene>
    <name evidence="3" type="ORF">RND15_46605</name>
</gene>
<dbReference type="InterPro" id="IPR047757">
    <property type="entry name" value="AfsA-like"/>
</dbReference>
<feature type="region of interest" description="Disordered" evidence="1">
    <location>
        <begin position="1"/>
        <end position="28"/>
    </location>
</feature>
<organism evidence="3 4">
    <name type="scientific">Streptomyces lonegramiae</name>
    <dbReference type="NCBI Taxonomy" id="3075524"/>
    <lineage>
        <taxon>Bacteria</taxon>
        <taxon>Bacillati</taxon>
        <taxon>Actinomycetota</taxon>
        <taxon>Actinomycetes</taxon>
        <taxon>Kitasatosporales</taxon>
        <taxon>Streptomycetaceae</taxon>
        <taxon>Streptomyces</taxon>
    </lineage>
</organism>
<dbReference type="NCBIfam" id="NF041195">
    <property type="entry name" value="ScbA_BarX_GamBu"/>
    <property type="match status" value="1"/>
</dbReference>
<reference evidence="3" key="1">
    <citation type="submission" date="2024-05" db="EMBL/GenBank/DDBJ databases">
        <title>30 novel species of actinomycetes from the DSMZ collection.</title>
        <authorList>
            <person name="Nouioui I."/>
        </authorList>
    </citation>
    <scope>NUCLEOTIDE SEQUENCE</scope>
    <source>
        <strain evidence="3">DSM 41529</strain>
    </source>
</reference>
<evidence type="ECO:0000313" key="3">
    <source>
        <dbReference type="EMBL" id="MDT0550067.1"/>
    </source>
</evidence>
<evidence type="ECO:0000259" key="2">
    <source>
        <dbReference type="Pfam" id="PF03756"/>
    </source>
</evidence>
<feature type="region of interest" description="Disordered" evidence="1">
    <location>
        <begin position="196"/>
        <end position="215"/>
    </location>
</feature>
<name>A0ABU2XX64_9ACTN</name>
<protein>
    <submittedName>
        <fullName evidence="3">ScbA/BarX family gamma-butyrolactone biosynthesis protein</fullName>
    </submittedName>
</protein>